<dbReference type="Gene3D" id="3.80.10.10">
    <property type="entry name" value="Ribonuclease Inhibitor"/>
    <property type="match status" value="1"/>
</dbReference>
<dbReference type="EMBL" id="LCTV02000008">
    <property type="protein sequence ID" value="PRQ72948.1"/>
    <property type="molecule type" value="Genomic_DNA"/>
</dbReference>
<proteinExistence type="predicted"/>
<dbReference type="Proteomes" id="UP000199069">
    <property type="component" value="Unassembled WGS sequence"/>
</dbReference>
<protein>
    <submittedName>
        <fullName evidence="1 2">Putative membrane protein</fullName>
    </submittedName>
</protein>
<reference evidence="2 4" key="2">
    <citation type="journal article" date="2018" name="Elife">
        <title>Functional genomics of lipid metabolism in the oleaginous yeast Rhodosporidium toruloides.</title>
        <authorList>
            <person name="Coradetti S.T."/>
            <person name="Pinel D."/>
            <person name="Geiselman G."/>
            <person name="Ito M."/>
            <person name="Mondo S."/>
            <person name="Reilly M.C."/>
            <person name="Cheng Y.F."/>
            <person name="Bauer S."/>
            <person name="Grigoriev I."/>
            <person name="Gladden J.M."/>
            <person name="Simmons B.A."/>
            <person name="Brem R."/>
            <person name="Arkin A.P."/>
            <person name="Skerker J.M."/>
        </authorList>
    </citation>
    <scope>NUCLEOTIDE SEQUENCE [LARGE SCALE GENOMIC DNA]</scope>
    <source>
        <strain evidence="2 4">NBRC 0880</strain>
    </source>
</reference>
<dbReference type="EMBL" id="CWKI01000008">
    <property type="protein sequence ID" value="CTR08298.1"/>
    <property type="molecule type" value="Genomic_DNA"/>
</dbReference>
<dbReference type="SUPFAM" id="SSF52047">
    <property type="entry name" value="RNI-like"/>
    <property type="match status" value="1"/>
</dbReference>
<reference evidence="1 3" key="1">
    <citation type="submission" date="2015-07" db="EMBL/GenBank/DDBJ databases">
        <authorList>
            <person name="Cajimat M.N.B."/>
            <person name="Milazzo M.L."/>
            <person name="Fulhorst C.F."/>
        </authorList>
    </citation>
    <scope>NUCLEOTIDE SEQUENCE [LARGE SCALE GENOMIC DNA]</scope>
    <source>
        <strain evidence="1">Single colony</strain>
    </source>
</reference>
<evidence type="ECO:0000313" key="3">
    <source>
        <dbReference type="Proteomes" id="UP000199069"/>
    </source>
</evidence>
<evidence type="ECO:0000313" key="1">
    <source>
        <dbReference type="EMBL" id="CTR08298.1"/>
    </source>
</evidence>
<sequence>MVGTTIHDLPEELLAAILSHFASEQHDVDFDTLKACALVHSTWRDPAHRIICDAGVELETEADVARWTKTRRWRRYAPRELGVRAYKSRTALGKLLDGCDGLRWLMLATPTRNFDPAVLAHPALSDLRTLILQGEILRTSPDLVYPFRLRSLVVADTAFRSPHLASFLSTIAKTSSSTLKTLSLSGFSSNAHPAVASSLLSFASSLTHFGLSLASSDSSDPYHPLLASCTALESFECTSLPASLLSHLPSTLAGLATTEDAPRIPVPALAGALDRLKGIKRLYFACLRQEFCLLPGAAKLVSETEVRGVKWWFADDRD</sequence>
<keyword evidence="3" id="KW-1185">Reference proteome</keyword>
<dbReference type="Proteomes" id="UP000239560">
    <property type="component" value="Unassembled WGS sequence"/>
</dbReference>
<dbReference type="AlphaFoldDB" id="A0A0K3CHD0"/>
<accession>A0A0K3CHD0</accession>
<evidence type="ECO:0000313" key="4">
    <source>
        <dbReference type="Proteomes" id="UP000239560"/>
    </source>
</evidence>
<name>A0A0K3CHD0_RHOTO</name>
<gene>
    <name evidence="1" type="primary">FGENESH: predicted gene_8.14</name>
    <name evidence="2" type="ORF">AAT19DRAFT_15701</name>
    <name evidence="1" type="ORF">BN2166_0041590</name>
</gene>
<dbReference type="InterPro" id="IPR032675">
    <property type="entry name" value="LRR_dom_sf"/>
</dbReference>
<evidence type="ECO:0000313" key="2">
    <source>
        <dbReference type="EMBL" id="PRQ72948.1"/>
    </source>
</evidence>
<dbReference type="OrthoDB" id="270763at2759"/>
<organism evidence="1 3">
    <name type="scientific">Rhodotorula toruloides</name>
    <name type="common">Yeast</name>
    <name type="synonym">Rhodosporidium toruloides</name>
    <dbReference type="NCBI Taxonomy" id="5286"/>
    <lineage>
        <taxon>Eukaryota</taxon>
        <taxon>Fungi</taxon>
        <taxon>Dikarya</taxon>
        <taxon>Basidiomycota</taxon>
        <taxon>Pucciniomycotina</taxon>
        <taxon>Microbotryomycetes</taxon>
        <taxon>Sporidiobolales</taxon>
        <taxon>Sporidiobolaceae</taxon>
        <taxon>Rhodotorula</taxon>
    </lineage>
</organism>
<dbReference type="OMA" id="GCDGLRW"/>